<accession>K1VVE2</accession>
<dbReference type="EMBL" id="AMBO01000223">
    <property type="protein sequence ID" value="EKD04506.1"/>
    <property type="molecule type" value="Genomic_DNA"/>
</dbReference>
<comment type="caution">
    <text evidence="2">The sequence shown here is derived from an EMBL/GenBank/DDBJ whole genome shotgun (WGS) entry which is preliminary data.</text>
</comment>
<proteinExistence type="predicted"/>
<dbReference type="OrthoDB" id="341353at2759"/>
<dbReference type="STRING" id="1220162.K1VVE2"/>
<keyword evidence="3" id="KW-1185">Reference proteome</keyword>
<evidence type="ECO:0000256" key="1">
    <source>
        <dbReference type="SAM" id="MobiDB-lite"/>
    </source>
</evidence>
<dbReference type="eggNOG" id="ENOG502S6CW">
    <property type="taxonomic scope" value="Eukaryota"/>
</dbReference>
<gene>
    <name evidence="2" type="ORF">A1Q2_01203</name>
</gene>
<dbReference type="InParanoid" id="K1VVE2"/>
<sequence>MTLASLPFVYGYLTGGIERMWYLGNNGWTRHLADVVVAFFGTYLFLATHLHSPPEKYRLTPSRPHDRIRRVPETGRAADGLDPPHRLHWRDGALRDVDAVLRLPDCEHHGAANVRSGHLQSLPGGAQRRALPHPHADHAHHFQQRAAGGCAASLLAEDHGGLARAVAKAAAAEAKAAAEEKEAKEAKRPPHLELGGSTPEDSPLVTPYAAPADAFIIPGVGPLPAIPTLSSLTEALPQAKANLSALHSEFSAAVHARLEEQRERLAMHGFLRRRAVYAEDNDDEMSD</sequence>
<dbReference type="Proteomes" id="UP000006757">
    <property type="component" value="Unassembled WGS sequence"/>
</dbReference>
<feature type="compositionally biased region" description="Basic and acidic residues" evidence="1">
    <location>
        <begin position="177"/>
        <end position="191"/>
    </location>
</feature>
<dbReference type="HOGENOM" id="CLU_970399_0_0_1"/>
<evidence type="ECO:0000313" key="3">
    <source>
        <dbReference type="Proteomes" id="UP000006757"/>
    </source>
</evidence>
<dbReference type="AlphaFoldDB" id="K1VVE2"/>
<protein>
    <submittedName>
        <fullName evidence="2">Uncharacterized protein</fullName>
    </submittedName>
</protein>
<evidence type="ECO:0000313" key="2">
    <source>
        <dbReference type="EMBL" id="EKD04506.1"/>
    </source>
</evidence>
<name>K1VVE2_TRIAC</name>
<feature type="region of interest" description="Disordered" evidence="1">
    <location>
        <begin position="112"/>
        <end position="144"/>
    </location>
</feature>
<organism evidence="2 3">
    <name type="scientific">Trichosporon asahii var. asahii (strain CBS 8904)</name>
    <name type="common">Yeast</name>
    <dbReference type="NCBI Taxonomy" id="1220162"/>
    <lineage>
        <taxon>Eukaryota</taxon>
        <taxon>Fungi</taxon>
        <taxon>Dikarya</taxon>
        <taxon>Basidiomycota</taxon>
        <taxon>Agaricomycotina</taxon>
        <taxon>Tremellomycetes</taxon>
        <taxon>Trichosporonales</taxon>
        <taxon>Trichosporonaceae</taxon>
        <taxon>Trichosporon</taxon>
    </lineage>
</organism>
<feature type="region of interest" description="Disordered" evidence="1">
    <location>
        <begin position="177"/>
        <end position="202"/>
    </location>
</feature>
<reference evidence="2 3" key="1">
    <citation type="journal article" date="2012" name="Eukaryot. Cell">
        <title>Genome sequence of the Trichosporon asahii environmental strain CBS 8904.</title>
        <authorList>
            <person name="Yang R.Y."/>
            <person name="Li H.T."/>
            <person name="Zhu H."/>
            <person name="Zhou G.P."/>
            <person name="Wang M."/>
            <person name="Wang L."/>
        </authorList>
    </citation>
    <scope>NUCLEOTIDE SEQUENCE [LARGE SCALE GENOMIC DNA]</scope>
    <source>
        <strain evidence="2 3">CBS 8904</strain>
    </source>
</reference>